<name>A0A2S2CUE1_9PROT</name>
<comment type="similarity">
    <text evidence="1">Belongs to the CBP3 family.</text>
</comment>
<evidence type="ECO:0000256" key="2">
    <source>
        <dbReference type="ARBA" id="ARBA00006436"/>
    </source>
</evidence>
<organism evidence="4 5">
    <name type="scientific">Azospirillum thermophilum</name>
    <dbReference type="NCBI Taxonomy" id="2202148"/>
    <lineage>
        <taxon>Bacteria</taxon>
        <taxon>Pseudomonadati</taxon>
        <taxon>Pseudomonadota</taxon>
        <taxon>Alphaproteobacteria</taxon>
        <taxon>Rhodospirillales</taxon>
        <taxon>Azospirillaceae</taxon>
        <taxon>Azospirillum</taxon>
    </lineage>
</organism>
<accession>A0A2S2CUE1</accession>
<evidence type="ECO:0000259" key="3">
    <source>
        <dbReference type="Pfam" id="PF03981"/>
    </source>
</evidence>
<sequence>MFGRLLGTRRGRRAAAEFFATIAGQARNPVFYQQLGVPDSLDGRFDMVALHVFLVMRRLKGQGAEAARWSQALYEVMVADFEAGVMELGVGDSGISRKVKTMARGMAGRIQAYDAALQEAGDATLEVALDNNVYGTVLETDPQALATLVRYVRAADRLLAGQPLEDLLGGRVRWPDPLAA</sequence>
<evidence type="ECO:0000313" key="5">
    <source>
        <dbReference type="Proteomes" id="UP000245629"/>
    </source>
</evidence>
<dbReference type="Proteomes" id="UP000245629">
    <property type="component" value="Chromosome 2"/>
</dbReference>
<evidence type="ECO:0000313" key="4">
    <source>
        <dbReference type="EMBL" id="AWK87990.1"/>
    </source>
</evidence>
<dbReference type="EMBL" id="CP029353">
    <property type="protein sequence ID" value="AWK87990.1"/>
    <property type="molecule type" value="Genomic_DNA"/>
</dbReference>
<dbReference type="PANTHER" id="PTHR12184:SF1">
    <property type="entry name" value="UBIQUINOL-CYTOCHROME-C REDUCTASE COMPLEX ASSEMBLY FACTOR 1"/>
    <property type="match status" value="1"/>
</dbReference>
<dbReference type="OrthoDB" id="7158889at2"/>
<keyword evidence="5" id="KW-1185">Reference proteome</keyword>
<gene>
    <name evidence="4" type="ORF">DEW08_12050</name>
</gene>
<dbReference type="PANTHER" id="PTHR12184">
    <property type="entry name" value="UBIQUINOL-CYTOCHROME C REDUCTASE COMPLEX ASSEMBLY FACTOR 1 FAMILY MEMBER"/>
    <property type="match status" value="1"/>
</dbReference>
<comment type="similarity">
    <text evidence="2">Belongs to the UPF0174 family.</text>
</comment>
<evidence type="ECO:0000256" key="1">
    <source>
        <dbReference type="ARBA" id="ARBA00006407"/>
    </source>
</evidence>
<dbReference type="AlphaFoldDB" id="A0A2S2CUE1"/>
<dbReference type="Pfam" id="PF03981">
    <property type="entry name" value="Ubiq_cyt_C_chap"/>
    <property type="match status" value="1"/>
</dbReference>
<protein>
    <submittedName>
        <fullName evidence="4">Ubiquinol-cytochrome C chaperone</fullName>
    </submittedName>
</protein>
<dbReference type="KEGG" id="azz:DEW08_12050"/>
<reference evidence="5" key="1">
    <citation type="submission" date="2018-05" db="EMBL/GenBank/DDBJ databases">
        <title>Azospirillum thermophila sp. nov., a novel isolated from hot spring.</title>
        <authorList>
            <person name="Zhao Z."/>
        </authorList>
    </citation>
    <scope>NUCLEOTIDE SEQUENCE [LARGE SCALE GENOMIC DNA]</scope>
    <source>
        <strain evidence="5">CFH 70021</strain>
    </source>
</reference>
<feature type="domain" description="Ubiquinol-cytochrome c chaperone" evidence="3">
    <location>
        <begin position="33"/>
        <end position="174"/>
    </location>
</feature>
<dbReference type="InterPro" id="IPR021150">
    <property type="entry name" value="Ubiq_cyt_c_chap"/>
</dbReference>
<proteinExistence type="inferred from homology"/>
<dbReference type="InterPro" id="IPR007129">
    <property type="entry name" value="Ubiqinol_cyt_c_chaperone_CPB3"/>
</dbReference>